<organism evidence="13 14">
    <name type="scientific">Pseudoalteromonas piratica</name>
    <dbReference type="NCBI Taxonomy" id="1348114"/>
    <lineage>
        <taxon>Bacteria</taxon>
        <taxon>Pseudomonadati</taxon>
        <taxon>Pseudomonadota</taxon>
        <taxon>Gammaproteobacteria</taxon>
        <taxon>Alteromonadales</taxon>
        <taxon>Pseudoalteromonadaceae</taxon>
        <taxon>Pseudoalteromonas</taxon>
    </lineage>
</organism>
<comment type="catalytic activity">
    <reaction evidence="9">
        <text>4-amino-4-deoxychorismate = 4-aminobenzoate + pyruvate + H(+)</text>
        <dbReference type="Rhea" id="RHEA:16201"/>
        <dbReference type="ChEBI" id="CHEBI:15361"/>
        <dbReference type="ChEBI" id="CHEBI:15378"/>
        <dbReference type="ChEBI" id="CHEBI:17836"/>
        <dbReference type="ChEBI" id="CHEBI:58406"/>
        <dbReference type="EC" id="4.1.3.38"/>
    </reaction>
</comment>
<comment type="similarity">
    <text evidence="2">Belongs to the class-IV pyridoxal-phosphate-dependent aminotransferase family.</text>
</comment>
<dbReference type="SUPFAM" id="SSF56752">
    <property type="entry name" value="D-aminoacid aminotransferase-like PLP-dependent enzymes"/>
    <property type="match status" value="1"/>
</dbReference>
<dbReference type="FunFam" id="3.20.10.10:FF:000002">
    <property type="entry name" value="D-alanine aminotransferase"/>
    <property type="match status" value="1"/>
</dbReference>
<dbReference type="GO" id="GO:0030170">
    <property type="term" value="F:pyridoxal phosphate binding"/>
    <property type="evidence" value="ECO:0007669"/>
    <property type="project" value="InterPro"/>
</dbReference>
<dbReference type="Proteomes" id="UP000030341">
    <property type="component" value="Chromosome 1"/>
</dbReference>
<evidence type="ECO:0000256" key="7">
    <source>
        <dbReference type="ARBA" id="ARBA00035633"/>
    </source>
</evidence>
<evidence type="ECO:0000256" key="12">
    <source>
        <dbReference type="NCBIfam" id="TIGR03461"/>
    </source>
</evidence>
<evidence type="ECO:0000256" key="5">
    <source>
        <dbReference type="ARBA" id="ARBA00022909"/>
    </source>
</evidence>
<dbReference type="InterPro" id="IPR043132">
    <property type="entry name" value="BCAT-like_C"/>
</dbReference>
<evidence type="ECO:0000256" key="1">
    <source>
        <dbReference type="ARBA" id="ARBA00001933"/>
    </source>
</evidence>
<dbReference type="InterPro" id="IPR036038">
    <property type="entry name" value="Aminotransferase-like"/>
</dbReference>
<dbReference type="PANTHER" id="PTHR42743">
    <property type="entry name" value="AMINO-ACID AMINOTRANSFERASE"/>
    <property type="match status" value="1"/>
</dbReference>
<dbReference type="GO" id="GO:0008153">
    <property type="term" value="P:4-aminobenzoate biosynthetic process"/>
    <property type="evidence" value="ECO:0007669"/>
    <property type="project" value="UniProtKB-UniRule"/>
</dbReference>
<dbReference type="InterPro" id="IPR043131">
    <property type="entry name" value="BCAT-like_N"/>
</dbReference>
<evidence type="ECO:0000256" key="11">
    <source>
        <dbReference type="ARBA" id="ARBA00069174"/>
    </source>
</evidence>
<evidence type="ECO:0000256" key="4">
    <source>
        <dbReference type="ARBA" id="ARBA00022898"/>
    </source>
</evidence>
<evidence type="ECO:0000256" key="10">
    <source>
        <dbReference type="ARBA" id="ARBA00054027"/>
    </source>
</evidence>
<dbReference type="AlphaFoldDB" id="A0A0A7EI07"/>
<protein>
    <recommendedName>
        <fullName evidence="11 12">Aminodeoxychorismate lyase</fullName>
        <ecNumber evidence="8 12">4.1.3.38</ecNumber>
    </recommendedName>
</protein>
<dbReference type="GO" id="GO:0046656">
    <property type="term" value="P:folic acid biosynthetic process"/>
    <property type="evidence" value="ECO:0007669"/>
    <property type="project" value="UniProtKB-KW"/>
</dbReference>
<dbReference type="eggNOG" id="COG0115">
    <property type="taxonomic scope" value="Bacteria"/>
</dbReference>
<dbReference type="STRING" id="1348114.OM33_11375"/>
<dbReference type="CDD" id="cd01559">
    <property type="entry name" value="ADCL_like"/>
    <property type="match status" value="1"/>
</dbReference>
<dbReference type="GO" id="GO:0005829">
    <property type="term" value="C:cytosol"/>
    <property type="evidence" value="ECO:0007669"/>
    <property type="project" value="TreeGrafter"/>
</dbReference>
<reference evidence="13 14" key="1">
    <citation type="submission" date="2014-11" db="EMBL/GenBank/DDBJ databases">
        <title>Complete Genome Sequence of Pseudoalteromonas sp. Strain OCN003 Isolated from Kaneohe Bay, Oahu, Hawaii.</title>
        <authorList>
            <person name="Beurmann S."/>
            <person name="Videau P."/>
            <person name="Ushijima B."/>
            <person name="Smith A.M."/>
            <person name="Aeby G.S."/>
            <person name="Callahan S.M."/>
            <person name="Belcaid M."/>
        </authorList>
    </citation>
    <scope>NUCLEOTIDE SEQUENCE [LARGE SCALE GENOMIC DNA]</scope>
    <source>
        <strain evidence="13 14">OCN003</strain>
    </source>
</reference>
<dbReference type="EC" id="4.1.3.38" evidence="8 12"/>
<comment type="subunit">
    <text evidence="3">Homodimer.</text>
</comment>
<evidence type="ECO:0000313" key="13">
    <source>
        <dbReference type="EMBL" id="AIY65686.1"/>
    </source>
</evidence>
<accession>A0A0A7EI07</accession>
<dbReference type="Gene3D" id="3.20.10.10">
    <property type="entry name" value="D-amino Acid Aminotransferase, subunit A, domain 2"/>
    <property type="match status" value="1"/>
</dbReference>
<dbReference type="KEGG" id="pseo:OM33_11375"/>
<evidence type="ECO:0000256" key="9">
    <source>
        <dbReference type="ARBA" id="ARBA00049529"/>
    </source>
</evidence>
<comment type="function">
    <text evidence="10">Involved in the biosynthesis of p-aminobenzoate (PABA), a precursor of tetrahydrofolate. Converts 4-amino-4-deoxychorismate into 4-aminobenzoate (PABA) and pyruvate.</text>
</comment>
<evidence type="ECO:0000256" key="2">
    <source>
        <dbReference type="ARBA" id="ARBA00009320"/>
    </source>
</evidence>
<name>A0A0A7EI07_9GAMM</name>
<dbReference type="Pfam" id="PF01063">
    <property type="entry name" value="Aminotran_4"/>
    <property type="match status" value="1"/>
</dbReference>
<keyword evidence="6" id="KW-0456">Lyase</keyword>
<dbReference type="GO" id="GO:0008696">
    <property type="term" value="F:4-amino-4-deoxychorismate lyase activity"/>
    <property type="evidence" value="ECO:0007669"/>
    <property type="project" value="UniProtKB-UniRule"/>
</dbReference>
<dbReference type="OrthoDB" id="9805628at2"/>
<dbReference type="InterPro" id="IPR001544">
    <property type="entry name" value="Aminotrans_IV"/>
</dbReference>
<sequence length="263" mass="29080">MDITIITNSETPTITSNDRALQYGDGFFTTIKVENGKPCLLDEHLARLRQCSERLFFDNLNLTEIESNIIKVAKSHSLAVVKVVVSRGAGGRGYQLPEQQTPHVYISCLAFPEPYLTIKADGIALDTLETPLAINPLVAGLKTLNRLEQVLAKHELKQKGFSEGLLLNCNGEVIETTVANLLLLKDGKLYSPHLDKSGIFGVYLAHLQKKLAITFKTISLEECYSADSLFCCNSLMGIVPITRLDEKRFPLDAALDFLAERSL</sequence>
<dbReference type="InterPro" id="IPR017824">
    <property type="entry name" value="Aminodeoxychorismate_lyase_IV"/>
</dbReference>
<evidence type="ECO:0000313" key="14">
    <source>
        <dbReference type="Proteomes" id="UP000030341"/>
    </source>
</evidence>
<evidence type="ECO:0000256" key="8">
    <source>
        <dbReference type="ARBA" id="ARBA00035676"/>
    </source>
</evidence>
<dbReference type="Gene3D" id="3.30.470.10">
    <property type="match status" value="1"/>
</dbReference>
<comment type="cofactor">
    <cofactor evidence="1">
        <name>pyridoxal 5'-phosphate</name>
        <dbReference type="ChEBI" id="CHEBI:597326"/>
    </cofactor>
</comment>
<dbReference type="InterPro" id="IPR050571">
    <property type="entry name" value="Class-IV_PLP-Dep_Aminotrnsfr"/>
</dbReference>
<evidence type="ECO:0000256" key="6">
    <source>
        <dbReference type="ARBA" id="ARBA00023239"/>
    </source>
</evidence>
<dbReference type="NCBIfam" id="TIGR03461">
    <property type="entry name" value="pabC_Proteo"/>
    <property type="match status" value="1"/>
</dbReference>
<dbReference type="HOGENOM" id="CLU_020844_2_1_6"/>
<dbReference type="RefSeq" id="WP_038641801.1">
    <property type="nucleotide sequence ID" value="NZ_CP009888.1"/>
</dbReference>
<keyword evidence="4" id="KW-0663">Pyridoxal phosphate</keyword>
<dbReference type="EMBL" id="CP009888">
    <property type="protein sequence ID" value="AIY65686.1"/>
    <property type="molecule type" value="Genomic_DNA"/>
</dbReference>
<evidence type="ECO:0000256" key="3">
    <source>
        <dbReference type="ARBA" id="ARBA00011738"/>
    </source>
</evidence>
<dbReference type="PANTHER" id="PTHR42743:SF2">
    <property type="entry name" value="AMINODEOXYCHORISMATE LYASE"/>
    <property type="match status" value="1"/>
</dbReference>
<proteinExistence type="inferred from homology"/>
<keyword evidence="5" id="KW-0289">Folate biosynthesis</keyword>
<comment type="pathway">
    <text evidence="7">Cofactor biosynthesis; tetrahydrofolate biosynthesis; 4-aminobenzoate from chorismate: step 2/2.</text>
</comment>
<gene>
    <name evidence="13" type="ORF">OM33_11375</name>
</gene>
<keyword evidence="14" id="KW-1185">Reference proteome</keyword>